<proteinExistence type="predicted"/>
<feature type="compositionally biased region" description="Basic and acidic residues" evidence="1">
    <location>
        <begin position="7"/>
        <end position="28"/>
    </location>
</feature>
<dbReference type="AlphaFoldDB" id="A0A9W8XRN0"/>
<dbReference type="EMBL" id="JAPEUX010000002">
    <property type="protein sequence ID" value="KAJ4357867.1"/>
    <property type="molecule type" value="Genomic_DNA"/>
</dbReference>
<protein>
    <submittedName>
        <fullName evidence="2">Uncharacterized protein</fullName>
    </submittedName>
</protein>
<dbReference type="RefSeq" id="XP_056074726.1">
    <property type="nucleotide sequence ID" value="XM_056211253.1"/>
</dbReference>
<accession>A0A9W8XRN0</accession>
<dbReference type="Proteomes" id="UP001140513">
    <property type="component" value="Unassembled WGS sequence"/>
</dbReference>
<organism evidence="2 3">
    <name type="scientific">Didymosphaeria variabile</name>
    <dbReference type="NCBI Taxonomy" id="1932322"/>
    <lineage>
        <taxon>Eukaryota</taxon>
        <taxon>Fungi</taxon>
        <taxon>Dikarya</taxon>
        <taxon>Ascomycota</taxon>
        <taxon>Pezizomycotina</taxon>
        <taxon>Dothideomycetes</taxon>
        <taxon>Pleosporomycetidae</taxon>
        <taxon>Pleosporales</taxon>
        <taxon>Massarineae</taxon>
        <taxon>Didymosphaeriaceae</taxon>
        <taxon>Didymosphaeria</taxon>
    </lineage>
</organism>
<feature type="region of interest" description="Disordered" evidence="1">
    <location>
        <begin position="1"/>
        <end position="28"/>
    </location>
</feature>
<feature type="region of interest" description="Disordered" evidence="1">
    <location>
        <begin position="131"/>
        <end position="154"/>
    </location>
</feature>
<gene>
    <name evidence="2" type="ORF">N0V89_002444</name>
</gene>
<evidence type="ECO:0000313" key="3">
    <source>
        <dbReference type="Proteomes" id="UP001140513"/>
    </source>
</evidence>
<sequence length="239" mass="26958">MQPAPGGEKDLDAWYREEHNEQMSKEPGYKRTTRYSPLFQTRNIGKPSGLDFVAFHQFGEGHKIGTEVEPLEPMSNWTKRAMNNCTSIDAAVYRKKPRDGQSNDVDSQPRAYFNAFRAMEKPVEVRFADGRTGTKQRSCARENLDTDDGTEPIPDITNQLAPSKWSDAATYFFFSLGGLFLGGEAGFLSGTASASRTITKDPEAKERIEKAFKNYRIDAMKQEIQQLEGKSKFEQLFSS</sequence>
<reference evidence="2" key="1">
    <citation type="submission" date="2022-10" db="EMBL/GenBank/DDBJ databases">
        <title>Tapping the CABI collections for fungal endophytes: first genome assemblies for Collariella, Neodidymelliopsis, Ascochyta clinopodiicola, Didymella pomorum, Didymosphaeria variabile, Neocosmospora piperis and Neocucurbitaria cava.</title>
        <authorList>
            <person name="Hill R."/>
        </authorList>
    </citation>
    <scope>NUCLEOTIDE SEQUENCE</scope>
    <source>
        <strain evidence="2">IMI 356815</strain>
    </source>
</reference>
<comment type="caution">
    <text evidence="2">The sequence shown here is derived from an EMBL/GenBank/DDBJ whole genome shotgun (WGS) entry which is preliminary data.</text>
</comment>
<evidence type="ECO:0000256" key="1">
    <source>
        <dbReference type="SAM" id="MobiDB-lite"/>
    </source>
</evidence>
<dbReference type="GeneID" id="80905974"/>
<evidence type="ECO:0000313" key="2">
    <source>
        <dbReference type="EMBL" id="KAJ4357867.1"/>
    </source>
</evidence>
<dbReference type="OrthoDB" id="2851338at2759"/>
<name>A0A9W8XRN0_9PLEO</name>
<keyword evidence="3" id="KW-1185">Reference proteome</keyword>